<reference evidence="1 2" key="1">
    <citation type="submission" date="2020-07" db="EMBL/GenBank/DDBJ databases">
        <title>Genomic Encyclopedia of Type Strains, Phase IV (KMG-IV): sequencing the most valuable type-strain genomes for metagenomic binning, comparative biology and taxonomic classification.</title>
        <authorList>
            <person name="Goeker M."/>
        </authorList>
    </citation>
    <scope>NUCLEOTIDE SEQUENCE [LARGE SCALE GENOMIC DNA]</scope>
    <source>
        <strain evidence="1 2">DSM 15730</strain>
    </source>
</reference>
<dbReference type="EMBL" id="JACDUT010000012">
    <property type="protein sequence ID" value="MBA2876383.1"/>
    <property type="molecule type" value="Genomic_DNA"/>
</dbReference>
<gene>
    <name evidence="1" type="ORF">HNR31_003201</name>
</gene>
<dbReference type="Proteomes" id="UP000523087">
    <property type="component" value="Unassembled WGS sequence"/>
</dbReference>
<protein>
    <submittedName>
        <fullName evidence="1">Uncharacterized protein</fullName>
    </submittedName>
</protein>
<evidence type="ECO:0000313" key="2">
    <source>
        <dbReference type="Proteomes" id="UP000523087"/>
    </source>
</evidence>
<organism evidence="1 2">
    <name type="scientific">Thermaerobacillus caldiproteolyticus</name>
    <dbReference type="NCBI Taxonomy" id="247480"/>
    <lineage>
        <taxon>Bacteria</taxon>
        <taxon>Bacillati</taxon>
        <taxon>Bacillota</taxon>
        <taxon>Bacilli</taxon>
        <taxon>Bacillales</taxon>
        <taxon>Anoxybacillaceae</taxon>
        <taxon>Thermaerobacillus</taxon>
    </lineage>
</organism>
<comment type="caution">
    <text evidence="1">The sequence shown here is derived from an EMBL/GenBank/DDBJ whole genome shotgun (WGS) entry which is preliminary data.</text>
</comment>
<proteinExistence type="predicted"/>
<name>A0A7W0BZU1_9BACL</name>
<accession>A0A7W0BZU1</accession>
<dbReference type="AlphaFoldDB" id="A0A7W0BZU1"/>
<sequence>MNIMRKTKRFREVSLEEYYDFIWSHATFDVVDSRFRISEKKEKIFAEALDDLRSQGKLLRSKDARPLLMRMI</sequence>
<evidence type="ECO:0000313" key="1">
    <source>
        <dbReference type="EMBL" id="MBA2876383.1"/>
    </source>
</evidence>
<keyword evidence="2" id="KW-1185">Reference proteome</keyword>